<keyword evidence="2" id="KW-1185">Reference proteome</keyword>
<dbReference type="Proteomes" id="UP000095280">
    <property type="component" value="Unplaced"/>
</dbReference>
<evidence type="ECO:0000313" key="2">
    <source>
        <dbReference type="Proteomes" id="UP000095280"/>
    </source>
</evidence>
<evidence type="ECO:0000256" key="1">
    <source>
        <dbReference type="SAM" id="MobiDB-lite"/>
    </source>
</evidence>
<organism evidence="2 3">
    <name type="scientific">Macrostomum lignano</name>
    <dbReference type="NCBI Taxonomy" id="282301"/>
    <lineage>
        <taxon>Eukaryota</taxon>
        <taxon>Metazoa</taxon>
        <taxon>Spiralia</taxon>
        <taxon>Lophotrochozoa</taxon>
        <taxon>Platyhelminthes</taxon>
        <taxon>Rhabditophora</taxon>
        <taxon>Macrostomorpha</taxon>
        <taxon>Macrostomida</taxon>
        <taxon>Macrostomidae</taxon>
        <taxon>Macrostomum</taxon>
    </lineage>
</organism>
<sequence length="125" mass="13318">RHWPLADPAAAGRLADPPTARLRAPAPHGSEPNPGLEARLTGRLGPQHLMRLACSSGAAERRVPAAATARLDFLLLAEWRKAATSFCFVSALPRQLAIEDDSCLIDDEGRLLQAADAGRSCTATR</sequence>
<dbReference type="AlphaFoldDB" id="A0A1I8FKU0"/>
<reference evidence="3" key="1">
    <citation type="submission" date="2016-11" db="UniProtKB">
        <authorList>
            <consortium name="WormBaseParasite"/>
        </authorList>
    </citation>
    <scope>IDENTIFICATION</scope>
</reference>
<dbReference type="WBParaSite" id="maker-unitig_39067-snap-gene-0.1-mRNA-1">
    <property type="protein sequence ID" value="maker-unitig_39067-snap-gene-0.1-mRNA-1"/>
    <property type="gene ID" value="maker-unitig_39067-snap-gene-0.1"/>
</dbReference>
<protein>
    <submittedName>
        <fullName evidence="3">Sushi domain-containing protein</fullName>
    </submittedName>
</protein>
<evidence type="ECO:0000313" key="3">
    <source>
        <dbReference type="WBParaSite" id="maker-unitig_39067-snap-gene-0.1-mRNA-1"/>
    </source>
</evidence>
<feature type="region of interest" description="Disordered" evidence="1">
    <location>
        <begin position="1"/>
        <end position="35"/>
    </location>
</feature>
<accession>A0A1I8FKU0</accession>
<proteinExistence type="predicted"/>
<name>A0A1I8FKU0_9PLAT</name>